<proteinExistence type="predicted"/>
<organism evidence="1 2">
    <name type="scientific">Streptomyces virginiae</name>
    <name type="common">Streptomyces cinnamonensis</name>
    <dbReference type="NCBI Taxonomy" id="1961"/>
    <lineage>
        <taxon>Bacteria</taxon>
        <taxon>Bacillati</taxon>
        <taxon>Actinomycetota</taxon>
        <taxon>Actinomycetes</taxon>
        <taxon>Kitasatosporales</taxon>
        <taxon>Streptomycetaceae</taxon>
        <taxon>Streptomyces</taxon>
    </lineage>
</organism>
<sequence>MIEAVTDLPPIIVADLFGLHPSTADRWAGYANDSWTNYLAARDRQPPAFRDNGIQRMRSSGVADGCQELRGVTRPDS</sequence>
<name>A0ABZ1T2S5_STRVG</name>
<dbReference type="EMBL" id="CP108090">
    <property type="protein sequence ID" value="WUQ10158.1"/>
    <property type="molecule type" value="Genomic_DNA"/>
</dbReference>
<evidence type="ECO:0000313" key="2">
    <source>
        <dbReference type="Proteomes" id="UP001432039"/>
    </source>
</evidence>
<reference evidence="1" key="1">
    <citation type="submission" date="2022-10" db="EMBL/GenBank/DDBJ databases">
        <title>The complete genomes of actinobacterial strains from the NBC collection.</title>
        <authorList>
            <person name="Joergensen T.S."/>
            <person name="Alvarez Arevalo M."/>
            <person name="Sterndorff E.B."/>
            <person name="Faurdal D."/>
            <person name="Vuksanovic O."/>
            <person name="Mourched A.-S."/>
            <person name="Charusanti P."/>
            <person name="Shaw S."/>
            <person name="Blin K."/>
            <person name="Weber T."/>
        </authorList>
    </citation>
    <scope>NUCLEOTIDE SEQUENCE</scope>
    <source>
        <strain evidence="1">NBC_00248</strain>
    </source>
</reference>
<keyword evidence="2" id="KW-1185">Reference proteome</keyword>
<dbReference type="Proteomes" id="UP001432039">
    <property type="component" value="Chromosome"/>
</dbReference>
<evidence type="ECO:0000313" key="1">
    <source>
        <dbReference type="EMBL" id="WUQ10158.1"/>
    </source>
</evidence>
<protein>
    <submittedName>
        <fullName evidence="1">Uncharacterized protein</fullName>
    </submittedName>
</protein>
<gene>
    <name evidence="1" type="ORF">OG517_01075</name>
</gene>
<accession>A0ABZ1T2S5</accession>
<dbReference type="RefSeq" id="WP_328959721.1">
    <property type="nucleotide sequence ID" value="NZ_CP108090.1"/>
</dbReference>